<feature type="transmembrane region" description="Helical" evidence="1">
    <location>
        <begin position="20"/>
        <end position="41"/>
    </location>
</feature>
<accession>A0A397IZI0</accession>
<keyword evidence="1" id="KW-0812">Transmembrane</keyword>
<protein>
    <submittedName>
        <fullName evidence="2">Uncharacterized protein</fullName>
    </submittedName>
</protein>
<dbReference type="OrthoDB" id="2363627at2759"/>
<keyword evidence="3" id="KW-1185">Reference proteome</keyword>
<keyword evidence="1" id="KW-0472">Membrane</keyword>
<dbReference type="AlphaFoldDB" id="A0A397IZI0"/>
<gene>
    <name evidence="2" type="ORF">Glove_151g161</name>
</gene>
<dbReference type="Proteomes" id="UP000266861">
    <property type="component" value="Unassembled WGS sequence"/>
</dbReference>
<keyword evidence="1" id="KW-1133">Transmembrane helix</keyword>
<evidence type="ECO:0000313" key="2">
    <source>
        <dbReference type="EMBL" id="RHZ79186.1"/>
    </source>
</evidence>
<name>A0A397IZI0_9GLOM</name>
<dbReference type="EMBL" id="PQFF01000142">
    <property type="protein sequence ID" value="RHZ79186.1"/>
    <property type="molecule type" value="Genomic_DNA"/>
</dbReference>
<reference evidence="2 3" key="1">
    <citation type="submission" date="2018-08" db="EMBL/GenBank/DDBJ databases">
        <title>Genome and evolution of the arbuscular mycorrhizal fungus Diversispora epigaea (formerly Glomus versiforme) and its bacterial endosymbionts.</title>
        <authorList>
            <person name="Sun X."/>
            <person name="Fei Z."/>
            <person name="Harrison M."/>
        </authorList>
    </citation>
    <scope>NUCLEOTIDE SEQUENCE [LARGE SCALE GENOMIC DNA]</scope>
    <source>
        <strain evidence="2 3">IT104</strain>
    </source>
</reference>
<dbReference type="STRING" id="1348612.A0A397IZI0"/>
<comment type="caution">
    <text evidence="2">The sequence shown here is derived from an EMBL/GenBank/DDBJ whole genome shotgun (WGS) entry which is preliminary data.</text>
</comment>
<sequence>MSSIGRRRAQAQTQNSGYDVWPDIYDFIFYNILPLIILLVYGPEKKSWFEMDTKVLIGMFSFVLCITLIYWGSSHFGVKRSLVLGYVIILWYDITWWIAFGTIHIEHYILMLILMIFLTVVPIILYINCIGTIKNKKDNIIARITGQKMNRVGQIVGLLNFIFLIIYQSLWFNICFPTSPVVTKSIFGITLLSVGRVLFYMANDDSGEEGFFNGFKKVNKTFDENNEGENNEGENNEII</sequence>
<evidence type="ECO:0000256" key="1">
    <source>
        <dbReference type="SAM" id="Phobius"/>
    </source>
</evidence>
<feature type="transmembrane region" description="Helical" evidence="1">
    <location>
        <begin position="186"/>
        <end position="202"/>
    </location>
</feature>
<feature type="transmembrane region" description="Helical" evidence="1">
    <location>
        <begin position="83"/>
        <end position="103"/>
    </location>
</feature>
<feature type="transmembrane region" description="Helical" evidence="1">
    <location>
        <begin position="53"/>
        <end position="71"/>
    </location>
</feature>
<organism evidence="2 3">
    <name type="scientific">Diversispora epigaea</name>
    <dbReference type="NCBI Taxonomy" id="1348612"/>
    <lineage>
        <taxon>Eukaryota</taxon>
        <taxon>Fungi</taxon>
        <taxon>Fungi incertae sedis</taxon>
        <taxon>Mucoromycota</taxon>
        <taxon>Glomeromycotina</taxon>
        <taxon>Glomeromycetes</taxon>
        <taxon>Diversisporales</taxon>
        <taxon>Diversisporaceae</taxon>
        <taxon>Diversispora</taxon>
    </lineage>
</organism>
<evidence type="ECO:0000313" key="3">
    <source>
        <dbReference type="Proteomes" id="UP000266861"/>
    </source>
</evidence>
<proteinExistence type="predicted"/>
<feature type="transmembrane region" description="Helical" evidence="1">
    <location>
        <begin position="152"/>
        <end position="174"/>
    </location>
</feature>
<feature type="transmembrane region" description="Helical" evidence="1">
    <location>
        <begin position="109"/>
        <end position="131"/>
    </location>
</feature>